<accession>A0A242MIL3</accession>
<protein>
    <submittedName>
        <fullName evidence="1">Uncharacterized protein</fullName>
    </submittedName>
</protein>
<proteinExistence type="predicted"/>
<reference evidence="1 2" key="1">
    <citation type="submission" date="2017-03" db="EMBL/GenBank/DDBJ databases">
        <title>Genome analysis of strain PAMC 26577.</title>
        <authorList>
            <person name="Oh H.-M."/>
            <person name="Yang J.-A."/>
        </authorList>
    </citation>
    <scope>NUCLEOTIDE SEQUENCE [LARGE SCALE GENOMIC DNA]</scope>
    <source>
        <strain evidence="1 2">PAMC 26577</strain>
    </source>
</reference>
<dbReference type="EMBL" id="NBTZ01000102">
    <property type="protein sequence ID" value="OTP71148.1"/>
    <property type="molecule type" value="Genomic_DNA"/>
</dbReference>
<gene>
    <name evidence="1" type="ORF">PAMC26577_24765</name>
</gene>
<evidence type="ECO:0000313" key="2">
    <source>
        <dbReference type="Proteomes" id="UP000195221"/>
    </source>
</evidence>
<organism evidence="1 2">
    <name type="scientific">Caballeronia sordidicola</name>
    <name type="common">Burkholderia sordidicola</name>
    <dbReference type="NCBI Taxonomy" id="196367"/>
    <lineage>
        <taxon>Bacteria</taxon>
        <taxon>Pseudomonadati</taxon>
        <taxon>Pseudomonadota</taxon>
        <taxon>Betaproteobacteria</taxon>
        <taxon>Burkholderiales</taxon>
        <taxon>Burkholderiaceae</taxon>
        <taxon>Caballeronia</taxon>
    </lineage>
</organism>
<evidence type="ECO:0000313" key="1">
    <source>
        <dbReference type="EMBL" id="OTP71148.1"/>
    </source>
</evidence>
<name>A0A242MIL3_CABSO</name>
<dbReference type="AlphaFoldDB" id="A0A242MIL3"/>
<comment type="caution">
    <text evidence="1">The sequence shown here is derived from an EMBL/GenBank/DDBJ whole genome shotgun (WGS) entry which is preliminary data.</text>
</comment>
<dbReference type="Proteomes" id="UP000195221">
    <property type="component" value="Unassembled WGS sequence"/>
</dbReference>
<sequence length="41" mass="4962">MARLDRQSEQKLSLHQKTMSKKMCARRTYVLKLNAIWCHRT</sequence>